<evidence type="ECO:0000313" key="3">
    <source>
        <dbReference type="Proteomes" id="UP001066276"/>
    </source>
</evidence>
<name>A0AAV7VFQ7_PLEWA</name>
<dbReference type="EMBL" id="JANPWB010000003">
    <property type="protein sequence ID" value="KAJ1200449.1"/>
    <property type="molecule type" value="Genomic_DNA"/>
</dbReference>
<evidence type="ECO:0008006" key="4">
    <source>
        <dbReference type="Google" id="ProtNLM"/>
    </source>
</evidence>
<evidence type="ECO:0000256" key="1">
    <source>
        <dbReference type="SAM" id="MobiDB-lite"/>
    </source>
</evidence>
<keyword evidence="3" id="KW-1185">Reference proteome</keyword>
<evidence type="ECO:0000313" key="2">
    <source>
        <dbReference type="EMBL" id="KAJ1200449.1"/>
    </source>
</evidence>
<dbReference type="PANTHER" id="PTHR34759:SF1">
    <property type="entry name" value="SPERMATOGENESIS-ASSOCIATED PROTEIN 48"/>
    <property type="match status" value="1"/>
</dbReference>
<dbReference type="InterPro" id="IPR027867">
    <property type="entry name" value="SPATA48"/>
</dbReference>
<dbReference type="Pfam" id="PF15073">
    <property type="entry name" value="SPATA48"/>
    <property type="match status" value="1"/>
</dbReference>
<feature type="region of interest" description="Disordered" evidence="1">
    <location>
        <begin position="80"/>
        <end position="114"/>
    </location>
</feature>
<reference evidence="2" key="1">
    <citation type="journal article" date="2022" name="bioRxiv">
        <title>Sequencing and chromosome-scale assembly of the giantPleurodeles waltlgenome.</title>
        <authorList>
            <person name="Brown T."/>
            <person name="Elewa A."/>
            <person name="Iarovenko S."/>
            <person name="Subramanian E."/>
            <person name="Araus A.J."/>
            <person name="Petzold A."/>
            <person name="Susuki M."/>
            <person name="Suzuki K.-i.T."/>
            <person name="Hayashi T."/>
            <person name="Toyoda A."/>
            <person name="Oliveira C."/>
            <person name="Osipova E."/>
            <person name="Leigh N.D."/>
            <person name="Simon A."/>
            <person name="Yun M.H."/>
        </authorList>
    </citation>
    <scope>NUCLEOTIDE SEQUENCE</scope>
    <source>
        <strain evidence="2">20211129_DDA</strain>
        <tissue evidence="2">Liver</tissue>
    </source>
</reference>
<accession>A0AAV7VFQ7</accession>
<dbReference type="AlphaFoldDB" id="A0AAV7VFQ7"/>
<dbReference type="Proteomes" id="UP001066276">
    <property type="component" value="Chromosome 2_1"/>
</dbReference>
<organism evidence="2 3">
    <name type="scientific">Pleurodeles waltl</name>
    <name type="common">Iberian ribbed newt</name>
    <dbReference type="NCBI Taxonomy" id="8319"/>
    <lineage>
        <taxon>Eukaryota</taxon>
        <taxon>Metazoa</taxon>
        <taxon>Chordata</taxon>
        <taxon>Craniata</taxon>
        <taxon>Vertebrata</taxon>
        <taxon>Euteleostomi</taxon>
        <taxon>Amphibia</taxon>
        <taxon>Batrachia</taxon>
        <taxon>Caudata</taxon>
        <taxon>Salamandroidea</taxon>
        <taxon>Salamandridae</taxon>
        <taxon>Pleurodelinae</taxon>
        <taxon>Pleurodeles</taxon>
    </lineage>
</organism>
<proteinExistence type="predicted"/>
<protein>
    <recommendedName>
        <fullName evidence="4">Spermatogenesis-associated protein 48</fullName>
    </recommendedName>
</protein>
<dbReference type="PANTHER" id="PTHR34759">
    <property type="entry name" value="SPERMATOGENESIS-ASSOCIATED PROTEIN 48"/>
    <property type="match status" value="1"/>
</dbReference>
<gene>
    <name evidence="2" type="ORF">NDU88_004273</name>
</gene>
<comment type="caution">
    <text evidence="2">The sequence shown here is derived from an EMBL/GenBank/DDBJ whole genome shotgun (WGS) entry which is preliminary data.</text>
</comment>
<sequence length="417" mass="46396">MSLSPTVDPQFVPGLNRGRFLRQTGLPTEQGPEDRHDFASFQVGPDKTKFVKFNPNATSHAGRGLYSLAPLRDDSSLLDPVSGGLAPGGEVEVGSGQSTAVPSADEGLRGRVKTAPPHCRAQSSIEEERQMLLHQGGKQWTSTSVSDAMLRARLGGWTSREKVIPRRPYGPMNNLIQKISFDVDPALKDSPSAAAEKWKNELARNFLYTSTTQRAYADVSWDNKLPPKITPPVSTLEKSADPVWHSQMVEKYGSKKEMWQEIGGLWDRFQTRRPLKTIRPVTFVSPCPRVHQIPLYTGSIGAENLEDIDNPNVMFSPFTIMRTPALYSNTSVKPNIPGYAGEVHWLATEPTNSNRPSASATVSMQENGAWTWSPSYRYRHQGPFSRMITNVTPSNPFKAKEKAEVRLCTKWTEDTEK</sequence>